<evidence type="ECO:0000313" key="2">
    <source>
        <dbReference type="EMBL" id="KKN04481.1"/>
    </source>
</evidence>
<evidence type="ECO:0000256" key="1">
    <source>
        <dbReference type="SAM" id="MobiDB-lite"/>
    </source>
</evidence>
<organism evidence="2">
    <name type="scientific">marine sediment metagenome</name>
    <dbReference type="NCBI Taxonomy" id="412755"/>
    <lineage>
        <taxon>unclassified sequences</taxon>
        <taxon>metagenomes</taxon>
        <taxon>ecological metagenomes</taxon>
    </lineage>
</organism>
<proteinExistence type="predicted"/>
<reference evidence="2" key="1">
    <citation type="journal article" date="2015" name="Nature">
        <title>Complex archaea that bridge the gap between prokaryotes and eukaryotes.</title>
        <authorList>
            <person name="Spang A."/>
            <person name="Saw J.H."/>
            <person name="Jorgensen S.L."/>
            <person name="Zaremba-Niedzwiedzka K."/>
            <person name="Martijn J."/>
            <person name="Lind A.E."/>
            <person name="van Eijk R."/>
            <person name="Schleper C."/>
            <person name="Guy L."/>
            <person name="Ettema T.J."/>
        </authorList>
    </citation>
    <scope>NUCLEOTIDE SEQUENCE</scope>
</reference>
<dbReference type="EMBL" id="LAZR01004914">
    <property type="protein sequence ID" value="KKN04481.1"/>
    <property type="molecule type" value="Genomic_DNA"/>
</dbReference>
<gene>
    <name evidence="2" type="ORF">LCGC14_1096950</name>
</gene>
<protein>
    <submittedName>
        <fullName evidence="2">Uncharacterized protein</fullName>
    </submittedName>
</protein>
<feature type="region of interest" description="Disordered" evidence="1">
    <location>
        <begin position="1"/>
        <end position="21"/>
    </location>
</feature>
<dbReference type="AlphaFoldDB" id="A0A0F9PTT8"/>
<sequence length="55" mass="6305">MKTKYKDKMVSSTEEKVEKKNKRSYAFPKEGIVIQASSLEEAQAELAKRLKGEDK</sequence>
<accession>A0A0F9PTT8</accession>
<comment type="caution">
    <text evidence="2">The sequence shown here is derived from an EMBL/GenBank/DDBJ whole genome shotgun (WGS) entry which is preliminary data.</text>
</comment>
<feature type="compositionally biased region" description="Basic and acidic residues" evidence="1">
    <location>
        <begin position="1"/>
        <end position="18"/>
    </location>
</feature>
<name>A0A0F9PTT8_9ZZZZ</name>